<dbReference type="Proteomes" id="UP001172708">
    <property type="component" value="Unassembled WGS sequence"/>
</dbReference>
<evidence type="ECO:0000313" key="2">
    <source>
        <dbReference type="Proteomes" id="UP001172708"/>
    </source>
</evidence>
<dbReference type="SUPFAM" id="SSF74650">
    <property type="entry name" value="Galactose mutarotase-like"/>
    <property type="match status" value="1"/>
</dbReference>
<dbReference type="InterPro" id="IPR011013">
    <property type="entry name" value="Gal_mutarotase_sf_dom"/>
</dbReference>
<dbReference type="EMBL" id="JAUHQA010000001">
    <property type="protein sequence ID" value="MDN4480634.1"/>
    <property type="molecule type" value="Genomic_DNA"/>
</dbReference>
<reference evidence="1" key="1">
    <citation type="submission" date="2023-06" db="EMBL/GenBank/DDBJ databases">
        <title>Egi l300058.</title>
        <authorList>
            <person name="Gao L."/>
            <person name="Fang B.-Z."/>
            <person name="Li W.-J."/>
        </authorList>
    </citation>
    <scope>NUCLEOTIDE SEQUENCE</scope>
    <source>
        <strain evidence="1">EGI L300058</strain>
    </source>
</reference>
<sequence length="307" mass="34048">MSDTSSLPRPVIENDRWRIGFAPEIGGSIAFGEARIGNAWHDVLRPTPEGAAGPNHTASYPLVPWSNRIRDGVLRWGDRSFQLRVNWPDGTAIHGAGWDYPWTVAEHSSDRVVLEFASRDVYGVNWPWTFTARFTYALEGDRFVWTYSVTNTDHETFPAGFGHHPYFLRSVAGSADARLQVEADRGYDLVACMPDAGAGDIRAAADFREARELGYQFVDDCLTGRRGERLATIEWPGAVTLDVEADALLEHAVLYIPEHEPYWAFEPVSNANDAFTLDAKGIEGTGLFLVQPGETRSASFSLIARDA</sequence>
<dbReference type="RefSeq" id="WP_301142075.1">
    <property type="nucleotide sequence ID" value="NZ_JAUHQA010000001.1"/>
</dbReference>
<dbReference type="InterPro" id="IPR014718">
    <property type="entry name" value="GH-type_carb-bd"/>
</dbReference>
<proteinExistence type="predicted"/>
<organism evidence="1 2">
    <name type="scientific">Demequina muriae</name>
    <dbReference type="NCBI Taxonomy" id="3051664"/>
    <lineage>
        <taxon>Bacteria</taxon>
        <taxon>Bacillati</taxon>
        <taxon>Actinomycetota</taxon>
        <taxon>Actinomycetes</taxon>
        <taxon>Micrococcales</taxon>
        <taxon>Demequinaceae</taxon>
        <taxon>Demequina</taxon>
    </lineage>
</organism>
<comment type="caution">
    <text evidence="1">The sequence shown here is derived from an EMBL/GenBank/DDBJ whole genome shotgun (WGS) entry which is preliminary data.</text>
</comment>
<gene>
    <name evidence="1" type="ORF">QQX02_06830</name>
</gene>
<dbReference type="Gene3D" id="2.70.98.10">
    <property type="match status" value="1"/>
</dbReference>
<accession>A0ABT8GH88</accession>
<evidence type="ECO:0000313" key="1">
    <source>
        <dbReference type="EMBL" id="MDN4480634.1"/>
    </source>
</evidence>
<protein>
    <submittedName>
        <fullName evidence="1">Aldose epimerase</fullName>
    </submittedName>
</protein>
<name>A0ABT8GH88_9MICO</name>
<keyword evidence="2" id="KW-1185">Reference proteome</keyword>
<dbReference type="Pfam" id="PF01263">
    <property type="entry name" value="Aldose_epim"/>
    <property type="match status" value="1"/>
</dbReference>
<dbReference type="InterPro" id="IPR008183">
    <property type="entry name" value="Aldose_1/G6P_1-epimerase"/>
</dbReference>